<comment type="caution">
    <text evidence="3">The sequence shown here is derived from an EMBL/GenBank/DDBJ whole genome shotgun (WGS) entry which is preliminary data.</text>
</comment>
<sequence>MVVDLAARPHSTATVALASAAVLAAGSTAPHLPDLHLGQHLPPVSVSGINLTDTSSVLDLFSGVENELASLASGAAAAEVPAAALTDFINPAALPLPLQTWVNVFQTAGTNIQGLYNSYMLHPFPVLQQVAANFLQYGVDYVQPLQTVANHAVNFYAGTGASSFSGLLQSAFSSIAAGSWTAAQSDFFDAFYLFPLEEFGLPLESILQIPANIATNIANFTNTFTTTGIADLGASLLLSVPIQTSTAMGTALQAVSDSFNAGDPVGTINNLLNVPGAVANGFLNGIPNNPAKGLLSVKNGGLTALLETVPQLLAKQIVAPGAQNIMSGGSLTVGFQNLVNQLTNGWPSLSNIAGDLTSLLQNIPSLLSNLPSALSGFAGAVGGFVGQLGTLLINLLKLL</sequence>
<feature type="transmembrane region" description="Helical" evidence="1">
    <location>
        <begin position="373"/>
        <end position="396"/>
    </location>
</feature>
<evidence type="ECO:0000256" key="1">
    <source>
        <dbReference type="SAM" id="Phobius"/>
    </source>
</evidence>
<evidence type="ECO:0000256" key="2">
    <source>
        <dbReference type="SAM" id="SignalP"/>
    </source>
</evidence>
<keyword evidence="2" id="KW-0732">Signal</keyword>
<feature type="chain" id="PRO_5047308875" description="PE-PGRS family protein" evidence="2">
    <location>
        <begin position="25"/>
        <end position="399"/>
    </location>
</feature>
<name>A0ABX3SLI9_MYCMA</name>
<keyword evidence="1" id="KW-1133">Transmembrane helix</keyword>
<evidence type="ECO:0000313" key="3">
    <source>
        <dbReference type="EMBL" id="ORA78505.1"/>
    </source>
</evidence>
<keyword evidence="1" id="KW-0812">Transmembrane</keyword>
<evidence type="ECO:0000313" key="4">
    <source>
        <dbReference type="Proteomes" id="UP000243140"/>
    </source>
</evidence>
<keyword evidence="1" id="KW-0472">Membrane</keyword>
<organism evidence="3 4">
    <name type="scientific">Mycobacterium malmoense</name>
    <dbReference type="NCBI Taxonomy" id="1780"/>
    <lineage>
        <taxon>Bacteria</taxon>
        <taxon>Bacillati</taxon>
        <taxon>Actinomycetota</taxon>
        <taxon>Actinomycetes</taxon>
        <taxon>Mycobacteriales</taxon>
        <taxon>Mycobacteriaceae</taxon>
        <taxon>Mycobacterium</taxon>
    </lineage>
</organism>
<reference evidence="3 4" key="1">
    <citation type="submission" date="2017-02" db="EMBL/GenBank/DDBJ databases">
        <title>The new phylogeny of genus Mycobacterium.</title>
        <authorList>
            <person name="Tortoli E."/>
            <person name="Trovato A."/>
            <person name="Cirillo D.M."/>
        </authorList>
    </citation>
    <scope>NUCLEOTIDE SEQUENCE [LARGE SCALE GENOMIC DNA]</scope>
    <source>
        <strain evidence="3 4">IP1130001</strain>
    </source>
</reference>
<feature type="signal peptide" evidence="2">
    <location>
        <begin position="1"/>
        <end position="24"/>
    </location>
</feature>
<keyword evidence="4" id="KW-1185">Reference proteome</keyword>
<accession>A0ABX3SLI9</accession>
<protein>
    <recommendedName>
        <fullName evidence="5">PE-PGRS family protein</fullName>
    </recommendedName>
</protein>
<dbReference type="Proteomes" id="UP000243140">
    <property type="component" value="Unassembled WGS sequence"/>
</dbReference>
<evidence type="ECO:0008006" key="5">
    <source>
        <dbReference type="Google" id="ProtNLM"/>
    </source>
</evidence>
<dbReference type="RefSeq" id="WP_083012148.1">
    <property type="nucleotide sequence ID" value="NZ_CP080999.1"/>
</dbReference>
<gene>
    <name evidence="3" type="ORF">BST29_21375</name>
</gene>
<proteinExistence type="predicted"/>
<dbReference type="EMBL" id="MVHV01000028">
    <property type="protein sequence ID" value="ORA78505.1"/>
    <property type="molecule type" value="Genomic_DNA"/>
</dbReference>